<sequence>MTNLIPDINLKTVINQYFSRSEDAEITKLDLESIKGYIYSDISSLGKYICSVEGLQYATNMTELIIENNLLTNIEQLTNLKNLNTLFLNNNLIASVPDLSNMNNLTSLLLNGNEIKDISPISSGKNLRFIKINENRVSDLSSLSTLENLRELRAMNQDIEIKDVIESSDFYTLDVSFLKDINGEIPSKISPTHLGEYNSEHKEIIWDTSLISFESPSFTFESNDGYFSGIVTVDLIDVDQTVIIDDENLQNELIDILNKENNIITLKDMLKLRTLDLTNKDIKSLKGLECASNLYTLILDGTYVTDLQYVPSSVNYISSKNLKNEVNIPDDRLKSLINIVLGKNDKCVLTFNDIKKLTVLDEFANHINSLEGLQYAENLKILSLLNNKISDINPICALTKLTYLDLSNNNLKDLSPLSSCYKNISYIYANNQKISIEKSTNPQNNIFNLSLDFVKDIDGSVIKNITPCQNGMYNKEKDSITWSLDCIPCDVSFDFAGINNIFSGTVYVKIKIDE</sequence>
<evidence type="ECO:0008006" key="7">
    <source>
        <dbReference type="Google" id="ProtNLM"/>
    </source>
</evidence>
<gene>
    <name evidence="5" type="ORF">QX51_09520</name>
</gene>
<protein>
    <recommendedName>
        <fullName evidence="7">Internalin</fullName>
    </recommendedName>
</protein>
<dbReference type="PROSITE" id="PS51450">
    <property type="entry name" value="LRR"/>
    <property type="match status" value="6"/>
</dbReference>
<dbReference type="Pfam" id="PF12799">
    <property type="entry name" value="LRR_4"/>
    <property type="match status" value="1"/>
</dbReference>
<dbReference type="InterPro" id="IPR014755">
    <property type="entry name" value="Cu-Rt/internalin_Ig-like"/>
</dbReference>
<dbReference type="OrthoDB" id="2339349at2"/>
<evidence type="ECO:0000313" key="5">
    <source>
        <dbReference type="EMBL" id="KHS57188.1"/>
    </source>
</evidence>
<dbReference type="SMART" id="SM00365">
    <property type="entry name" value="LRR_SD22"/>
    <property type="match status" value="6"/>
</dbReference>
<keyword evidence="2" id="KW-0433">Leucine-rich repeat</keyword>
<dbReference type="EMBL" id="JWHR01000087">
    <property type="protein sequence ID" value="KHS57188.1"/>
    <property type="molecule type" value="Genomic_DNA"/>
</dbReference>
<dbReference type="SMART" id="SM00369">
    <property type="entry name" value="LRR_TYP"/>
    <property type="match status" value="3"/>
</dbReference>
<dbReference type="RefSeq" id="WP_039679678.1">
    <property type="nucleotide sequence ID" value="NZ_JAXECK010000002.1"/>
</dbReference>
<evidence type="ECO:0000256" key="4">
    <source>
        <dbReference type="ARBA" id="ARBA00022737"/>
    </source>
</evidence>
<organism evidence="5 6">
    <name type="scientific">Terrisporobacter othiniensis</name>
    <dbReference type="NCBI Taxonomy" id="1577792"/>
    <lineage>
        <taxon>Bacteria</taxon>
        <taxon>Bacillati</taxon>
        <taxon>Bacillota</taxon>
        <taxon>Clostridia</taxon>
        <taxon>Peptostreptococcales</taxon>
        <taxon>Peptostreptococcaceae</taxon>
        <taxon>Terrisporobacter</taxon>
    </lineage>
</organism>
<dbReference type="InterPro" id="IPR001611">
    <property type="entry name" value="Leu-rich_rpt"/>
</dbReference>
<accession>A0A0B3VWM3</accession>
<dbReference type="Gene3D" id="3.80.10.10">
    <property type="entry name" value="Ribonuclease Inhibitor"/>
    <property type="match status" value="2"/>
</dbReference>
<evidence type="ECO:0000313" key="6">
    <source>
        <dbReference type="Proteomes" id="UP000031189"/>
    </source>
</evidence>
<comment type="similarity">
    <text evidence="1">Belongs to the internalin family.</text>
</comment>
<keyword evidence="4" id="KW-0677">Repeat</keyword>
<comment type="caution">
    <text evidence="5">The sequence shown here is derived from an EMBL/GenBank/DDBJ whole genome shotgun (WGS) entry which is preliminary data.</text>
</comment>
<evidence type="ECO:0000256" key="3">
    <source>
        <dbReference type="ARBA" id="ARBA00022729"/>
    </source>
</evidence>
<dbReference type="Proteomes" id="UP000031189">
    <property type="component" value="Unassembled WGS sequence"/>
</dbReference>
<dbReference type="InterPro" id="IPR025875">
    <property type="entry name" value="Leu-rich_rpt_4"/>
</dbReference>
<name>A0A0B3VWM3_9FIRM</name>
<dbReference type="Gene3D" id="2.60.40.1220">
    <property type="match status" value="1"/>
</dbReference>
<dbReference type="STRING" id="1577792.QX51_09520"/>
<dbReference type="PANTHER" id="PTHR46652:SF3">
    <property type="entry name" value="LEUCINE-RICH REPEAT-CONTAINING PROTEIN 9"/>
    <property type="match status" value="1"/>
</dbReference>
<proteinExistence type="inferred from homology"/>
<evidence type="ECO:0000256" key="1">
    <source>
        <dbReference type="ARBA" id="ARBA00009432"/>
    </source>
</evidence>
<dbReference type="InterPro" id="IPR050836">
    <property type="entry name" value="SDS22/Internalin_LRR"/>
</dbReference>
<dbReference type="InterPro" id="IPR032675">
    <property type="entry name" value="LRR_dom_sf"/>
</dbReference>
<reference evidence="5 6" key="1">
    <citation type="submission" date="2014-12" db="EMBL/GenBank/DDBJ databases">
        <title>Draft genome sequence of Terrisporobacter sp. 08-306576, isolated from the blood culture of a bacteremia patient.</title>
        <authorList>
            <person name="Lund L.C."/>
            <person name="Sydenham T.V."/>
            <person name="Hogh S.V."/>
            <person name="Skov M.N."/>
            <person name="Kemp M."/>
            <person name="Justesen U.S."/>
        </authorList>
    </citation>
    <scope>NUCLEOTIDE SEQUENCE [LARGE SCALE GENOMIC DNA]</scope>
    <source>
        <strain evidence="5 6">08-306576</strain>
    </source>
</reference>
<dbReference type="PANTHER" id="PTHR46652">
    <property type="entry name" value="LEUCINE-RICH REPEAT AND IQ DOMAIN-CONTAINING PROTEIN 1-RELATED"/>
    <property type="match status" value="1"/>
</dbReference>
<dbReference type="SUPFAM" id="SSF52058">
    <property type="entry name" value="L domain-like"/>
    <property type="match status" value="1"/>
</dbReference>
<evidence type="ECO:0000256" key="2">
    <source>
        <dbReference type="ARBA" id="ARBA00022614"/>
    </source>
</evidence>
<keyword evidence="6" id="KW-1185">Reference proteome</keyword>
<dbReference type="AlphaFoldDB" id="A0A0B3VWM3"/>
<keyword evidence="3" id="KW-0732">Signal</keyword>
<dbReference type="InterPro" id="IPR003591">
    <property type="entry name" value="Leu-rich_rpt_typical-subtyp"/>
</dbReference>